<evidence type="ECO:0000256" key="1">
    <source>
        <dbReference type="ARBA" id="ARBA00006138"/>
    </source>
</evidence>
<name>A0ABR2K363_9EUKA</name>
<evidence type="ECO:0000256" key="4">
    <source>
        <dbReference type="ARBA" id="ARBA00023065"/>
    </source>
</evidence>
<dbReference type="PANTHER" id="PTHR10137:SF0">
    <property type="entry name" value="V-TYPE PROTON ATPASE SUBUNIT C"/>
    <property type="match status" value="1"/>
</dbReference>
<dbReference type="SUPFAM" id="SSF118203">
    <property type="entry name" value="Vacuolar ATP synthase subunit C"/>
    <property type="match status" value="1"/>
</dbReference>
<keyword evidence="4 5" id="KW-0406">Ion transport</keyword>
<reference evidence="7 8" key="1">
    <citation type="submission" date="2024-04" db="EMBL/GenBank/DDBJ databases">
        <title>Tritrichomonas musculus Genome.</title>
        <authorList>
            <person name="Alves-Ferreira E."/>
            <person name="Grigg M."/>
            <person name="Lorenzi H."/>
            <person name="Galac M."/>
        </authorList>
    </citation>
    <scope>NUCLEOTIDE SEQUENCE [LARGE SCALE GENOMIC DNA]</scope>
    <source>
        <strain evidence="7 8">EAF2021</strain>
    </source>
</reference>
<keyword evidence="3 5" id="KW-0375">Hydrogen ion transport</keyword>
<keyword evidence="2 5" id="KW-0813">Transport</keyword>
<accession>A0ABR2K363</accession>
<evidence type="ECO:0000256" key="5">
    <source>
        <dbReference type="RuleBase" id="RU364010"/>
    </source>
</evidence>
<evidence type="ECO:0000313" key="8">
    <source>
        <dbReference type="Proteomes" id="UP001470230"/>
    </source>
</evidence>
<comment type="similarity">
    <text evidence="1 5">Belongs to the V-ATPase C subunit family.</text>
</comment>
<keyword evidence="8" id="KW-1185">Reference proteome</keyword>
<dbReference type="Proteomes" id="UP001470230">
    <property type="component" value="Unassembled WGS sequence"/>
</dbReference>
<evidence type="ECO:0000256" key="2">
    <source>
        <dbReference type="ARBA" id="ARBA00022448"/>
    </source>
</evidence>
<evidence type="ECO:0000256" key="6">
    <source>
        <dbReference type="SAM" id="Coils"/>
    </source>
</evidence>
<protein>
    <recommendedName>
        <fullName evidence="5">V-type proton ATPase subunit C</fullName>
    </recommendedName>
</protein>
<comment type="subunit">
    <text evidence="5">V-ATPase is a heteromultimeric enzyme composed of a peripheral catalytic V1 complex (components A to H) attached to an integral membrane V0 proton pore complex.</text>
</comment>
<comment type="function">
    <text evidence="5">Subunit of the V1 complex of vacuolar(H+)-ATPase (V-ATPase), a multisubunit enzyme composed of a peripheral complex (V1) that hydrolyzes ATP and a membrane integral complex (V0) that translocates protons. V-ATPase is responsible for acidifying and maintaining the pH of intracellular compartments and in some cell types, is targeted to the plasma membrane, where it is responsible for acidifying the extracellular environment. Subunit C is necessary for the assembly of the catalytic sector of the enzyme and is likely to have a specific function in its catalytic activity.</text>
</comment>
<proteinExistence type="inferred from homology"/>
<sequence length="426" mass="49162">MTQYLLISLKNGNKTVNQLIGNLGKVTNFKVDQHLAPFESQDQLVKIADDLSHLDTTTLSMLTRFSRSIQDIYKKIDIDNKRDWSSYAPGIQYTPVEKHNIEVIVDTNGDQQIVYSLPEYMKNFQWDERLIGNKKDIETVKNSLQEAIDRDEENIRTLTNDYSDAGNSLNNIIRGNEGTLATKNLDEIAAKAFKDSYVTNKAEFGAIITKDAGSNSIKFCVDTKNLKTVFVVIKKSEKKSFETDYRLQTNYVVPVPPQLIEEDGDFYLYTVTLLRDNIEDYKTACKDRRWNVRDFQFNPKLIEENQKKNLQLIIEYRNLQDHYSTFLHDSFSQLFIYWMHVKALRVFVESRLLYGINTQFNAYLIEATTKNIAKIHKSLQTEYDDGMEADDKGDDDNNDLNAEDADLVYSYFSSKINIVGLTPALK</sequence>
<evidence type="ECO:0000313" key="7">
    <source>
        <dbReference type="EMBL" id="KAK8885551.1"/>
    </source>
</evidence>
<dbReference type="PANTHER" id="PTHR10137">
    <property type="entry name" value="V-TYPE PROTON ATPASE SUBUNIT C"/>
    <property type="match status" value="1"/>
</dbReference>
<feature type="coiled-coil region" evidence="6">
    <location>
        <begin position="134"/>
        <end position="161"/>
    </location>
</feature>
<dbReference type="InterPro" id="IPR004907">
    <property type="entry name" value="ATPase_V1-cplx_csu"/>
</dbReference>
<dbReference type="Gene3D" id="3.30.70.100">
    <property type="match status" value="1"/>
</dbReference>
<organism evidence="7 8">
    <name type="scientific">Tritrichomonas musculus</name>
    <dbReference type="NCBI Taxonomy" id="1915356"/>
    <lineage>
        <taxon>Eukaryota</taxon>
        <taxon>Metamonada</taxon>
        <taxon>Parabasalia</taxon>
        <taxon>Tritrichomonadida</taxon>
        <taxon>Tritrichomonadidae</taxon>
        <taxon>Tritrichomonas</taxon>
    </lineage>
</organism>
<dbReference type="InterPro" id="IPR036132">
    <property type="entry name" value="Vac_ATP_synth_c_sf"/>
</dbReference>
<gene>
    <name evidence="7" type="ORF">M9Y10_041001</name>
</gene>
<comment type="caution">
    <text evidence="7">The sequence shown here is derived from an EMBL/GenBank/DDBJ whole genome shotgun (WGS) entry which is preliminary data.</text>
</comment>
<dbReference type="Pfam" id="PF03223">
    <property type="entry name" value="V-ATPase_C"/>
    <property type="match status" value="1"/>
</dbReference>
<dbReference type="CDD" id="cd14785">
    <property type="entry name" value="V-ATPase_C"/>
    <property type="match status" value="1"/>
</dbReference>
<keyword evidence="6" id="KW-0175">Coiled coil</keyword>
<evidence type="ECO:0000256" key="3">
    <source>
        <dbReference type="ARBA" id="ARBA00022781"/>
    </source>
</evidence>
<dbReference type="Gene3D" id="1.20.1460.10">
    <property type="entry name" value="subunit c (vma5p) of the yeast v-atpase, domain 2"/>
    <property type="match status" value="1"/>
</dbReference>
<dbReference type="EMBL" id="JAPFFF010000007">
    <property type="protein sequence ID" value="KAK8885551.1"/>
    <property type="molecule type" value="Genomic_DNA"/>
</dbReference>